<dbReference type="VEuPathDB" id="PiroplasmaDB:BOVATA_017310"/>
<evidence type="ECO:0000313" key="3">
    <source>
        <dbReference type="Proteomes" id="UP000236319"/>
    </source>
</evidence>
<evidence type="ECO:0000256" key="1">
    <source>
        <dbReference type="SAM" id="MobiDB-lite"/>
    </source>
</evidence>
<name>A0A2H6KB72_9APIC</name>
<organism evidence="2 3">
    <name type="scientific">Babesia ovata</name>
    <dbReference type="NCBI Taxonomy" id="189622"/>
    <lineage>
        <taxon>Eukaryota</taxon>
        <taxon>Sar</taxon>
        <taxon>Alveolata</taxon>
        <taxon>Apicomplexa</taxon>
        <taxon>Aconoidasida</taxon>
        <taxon>Piroplasmida</taxon>
        <taxon>Babesiidae</taxon>
        <taxon>Babesia</taxon>
    </lineage>
</organism>
<proteinExistence type="predicted"/>
<dbReference type="AlphaFoldDB" id="A0A2H6KB72"/>
<sequence length="89" mass="9749">MVTGRYVDYVRLAGGGLRTSEGVLYLVDDCTKDLVMHFSADIKEQDNEADETENAGNSDATASAHAPTLAILSTKRTLMRHLYNSSLKK</sequence>
<comment type="caution">
    <text evidence="2">The sequence shown here is derived from an EMBL/GenBank/DDBJ whole genome shotgun (WGS) entry which is preliminary data.</text>
</comment>
<dbReference type="GeneID" id="39874008"/>
<keyword evidence="3" id="KW-1185">Reference proteome</keyword>
<accession>A0A2H6KB72</accession>
<dbReference type="Proteomes" id="UP000236319">
    <property type="component" value="Unassembled WGS sequence"/>
</dbReference>
<gene>
    <name evidence="2" type="ORF">BOVATA_017310</name>
</gene>
<reference evidence="2 3" key="1">
    <citation type="journal article" date="2017" name="BMC Genomics">
        <title>Whole-genome assembly of Babesia ovata and comparative genomics between closely related pathogens.</title>
        <authorList>
            <person name="Yamagishi J."/>
            <person name="Asada M."/>
            <person name="Hakimi H."/>
            <person name="Tanaka T.Q."/>
            <person name="Sugimoto C."/>
            <person name="Kawazu S."/>
        </authorList>
    </citation>
    <scope>NUCLEOTIDE SEQUENCE [LARGE SCALE GENOMIC DNA]</scope>
    <source>
        <strain evidence="2 3">Miyake</strain>
    </source>
</reference>
<protein>
    <submittedName>
        <fullName evidence="2">Uncharacterized protein</fullName>
    </submittedName>
</protein>
<dbReference type="EMBL" id="BDSA01000002">
    <property type="protein sequence ID" value="GBE60238.1"/>
    <property type="molecule type" value="Genomic_DNA"/>
</dbReference>
<evidence type="ECO:0000313" key="2">
    <source>
        <dbReference type="EMBL" id="GBE60238.1"/>
    </source>
</evidence>
<dbReference type="RefSeq" id="XP_028866481.1">
    <property type="nucleotide sequence ID" value="XM_029010648.1"/>
</dbReference>
<feature type="region of interest" description="Disordered" evidence="1">
    <location>
        <begin position="45"/>
        <end position="64"/>
    </location>
</feature>